<dbReference type="AlphaFoldDB" id="A0A6A6XS12"/>
<evidence type="ECO:0000313" key="9">
    <source>
        <dbReference type="EMBL" id="KAF2799013.1"/>
    </source>
</evidence>
<dbReference type="GO" id="GO:0000932">
    <property type="term" value="C:P-body"/>
    <property type="evidence" value="ECO:0007669"/>
    <property type="project" value="UniProtKB-SubCell"/>
</dbReference>
<sequence>MSFFGFDATLPKDRGHSTNAPGFGQTPDAFAGLGGAGGGAGDDDAIDFEDTYDGLGDQLDETDDAFNDDTFGGGPASQQKVGKDFDFAGQTSQISNTLQEEQMLFQARQPPPQQQKPHVPQAPKPARTGYESYHDPNYIPQLEARADIWGLKPKQPAPTRQYENQAPPHAAPARKMMSLEEVEAMMRSQSFSDGPAAPPVQPMQYHAQQLLTPTQQQQLQQGQPQPQAQYAPQILQRPQQQPSQAGAPPASRQQQVHAELPGHAVQPQAPQHPTILQRQRPQSNDHVPPPQRHAPPQAPVQRPPSQPRQILQNPNRLSGHGQPMAQSGQPAQPAQPAQSGPRGHALGHARGPSFPGMVITHPEQLLNLSEEQRAAFLEEDAKRAKRNHKIALLSKDNGLMTPQDKNFITRIQLQQLMSAQGSLEGNGSEAALAEDFYYQVFTQIRGAPRQSPHQPASQFAQTYLFQTNSRYGPRRQGRGGDNHMQRMEQQVQRAVEAAKAKPKGKQLVIEGSLGKIAFSNAKTPRPLLNIKRPETGDKHPKHHKSSVADRKETLRNVESVYMTLMHMEDHERSLPPPINEESSPEAIQAHMEWRTKIEALHKSLWQNIKIMEPINPHSPTPHPFISILSHAKGKKVIPRLFRHIDEQERITVVTMIVVHLDNLSVVSHAIASPDEPLTPAMREEVELFSQTVMPPLFAHISESPLNIIIGLLGLILDRTNLHVVARSKIGMSLLTILISRAELLKQSAPEIVAADWEQWTELYNRLFETVEPVLPLIFPGTANDTDDMYVWQFLAAMGVGASPEQQQRLVIGVKDRVMETVAVSKALPAEMAGARLANVNLFMRAIGLDVELLG</sequence>
<feature type="compositionally biased region" description="Polar residues" evidence="7">
    <location>
        <begin position="268"/>
        <end position="285"/>
    </location>
</feature>
<gene>
    <name evidence="9" type="ORF">K505DRAFT_321453</name>
</gene>
<feature type="compositionally biased region" description="Low complexity" evidence="7">
    <location>
        <begin position="207"/>
        <end position="255"/>
    </location>
</feature>
<proteinExistence type="inferred from homology"/>
<keyword evidence="4" id="KW-0963">Cytoplasm</keyword>
<evidence type="ECO:0000256" key="3">
    <source>
        <dbReference type="ARBA" id="ARBA00009138"/>
    </source>
</evidence>
<dbReference type="EMBL" id="MU001772">
    <property type="protein sequence ID" value="KAF2799013.1"/>
    <property type="molecule type" value="Genomic_DNA"/>
</dbReference>
<dbReference type="GO" id="GO:0000290">
    <property type="term" value="P:deadenylation-dependent decapping of nuclear-transcribed mRNA"/>
    <property type="evidence" value="ECO:0007669"/>
    <property type="project" value="InterPro"/>
</dbReference>
<dbReference type="Proteomes" id="UP000799757">
    <property type="component" value="Unassembled WGS sequence"/>
</dbReference>
<evidence type="ECO:0000256" key="6">
    <source>
        <dbReference type="ARBA" id="ARBA00023242"/>
    </source>
</evidence>
<feature type="compositionally biased region" description="Pro residues" evidence="7">
    <location>
        <begin position="287"/>
        <end position="306"/>
    </location>
</feature>
<organism evidence="9 10">
    <name type="scientific">Melanomma pulvis-pyrius CBS 109.77</name>
    <dbReference type="NCBI Taxonomy" id="1314802"/>
    <lineage>
        <taxon>Eukaryota</taxon>
        <taxon>Fungi</taxon>
        <taxon>Dikarya</taxon>
        <taxon>Ascomycota</taxon>
        <taxon>Pezizomycotina</taxon>
        <taxon>Dothideomycetes</taxon>
        <taxon>Pleosporomycetidae</taxon>
        <taxon>Pleosporales</taxon>
        <taxon>Melanommataceae</taxon>
        <taxon>Melanomma</taxon>
    </lineage>
</organism>
<dbReference type="InterPro" id="IPR019167">
    <property type="entry name" value="PAT1_dom"/>
</dbReference>
<reference evidence="9" key="1">
    <citation type="journal article" date="2020" name="Stud. Mycol.">
        <title>101 Dothideomycetes genomes: a test case for predicting lifestyles and emergence of pathogens.</title>
        <authorList>
            <person name="Haridas S."/>
            <person name="Albert R."/>
            <person name="Binder M."/>
            <person name="Bloem J."/>
            <person name="Labutti K."/>
            <person name="Salamov A."/>
            <person name="Andreopoulos B."/>
            <person name="Baker S."/>
            <person name="Barry K."/>
            <person name="Bills G."/>
            <person name="Bluhm B."/>
            <person name="Cannon C."/>
            <person name="Castanera R."/>
            <person name="Culley D."/>
            <person name="Daum C."/>
            <person name="Ezra D."/>
            <person name="Gonzalez J."/>
            <person name="Henrissat B."/>
            <person name="Kuo A."/>
            <person name="Liang C."/>
            <person name="Lipzen A."/>
            <person name="Lutzoni F."/>
            <person name="Magnuson J."/>
            <person name="Mondo S."/>
            <person name="Nolan M."/>
            <person name="Ohm R."/>
            <person name="Pangilinan J."/>
            <person name="Park H.-J."/>
            <person name="Ramirez L."/>
            <person name="Alfaro M."/>
            <person name="Sun H."/>
            <person name="Tritt A."/>
            <person name="Yoshinaga Y."/>
            <person name="Zwiers L.-H."/>
            <person name="Turgeon B."/>
            <person name="Goodwin S."/>
            <person name="Spatafora J."/>
            <person name="Crous P."/>
            <person name="Grigoriev I."/>
        </authorList>
    </citation>
    <scope>NUCLEOTIDE SEQUENCE</scope>
    <source>
        <strain evidence="9">CBS 109.77</strain>
    </source>
</reference>
<evidence type="ECO:0000313" key="10">
    <source>
        <dbReference type="Proteomes" id="UP000799757"/>
    </source>
</evidence>
<feature type="region of interest" description="Disordered" evidence="7">
    <location>
        <begin position="526"/>
        <end position="550"/>
    </location>
</feature>
<feature type="domain" description="mRNA decay factor PAT1" evidence="8">
    <location>
        <begin position="1"/>
        <end position="851"/>
    </location>
</feature>
<evidence type="ECO:0000256" key="5">
    <source>
        <dbReference type="ARBA" id="ARBA00022884"/>
    </source>
</evidence>
<evidence type="ECO:0000256" key="7">
    <source>
        <dbReference type="SAM" id="MobiDB-lite"/>
    </source>
</evidence>
<feature type="compositionally biased region" description="Low complexity" evidence="7">
    <location>
        <begin position="321"/>
        <end position="341"/>
    </location>
</feature>
<accession>A0A6A6XS12</accession>
<dbReference type="GO" id="GO:0003723">
    <property type="term" value="F:RNA binding"/>
    <property type="evidence" value="ECO:0007669"/>
    <property type="project" value="UniProtKB-KW"/>
</dbReference>
<comment type="subcellular location">
    <subcellularLocation>
        <location evidence="2">Cytoplasm</location>
        <location evidence="2">P-body</location>
    </subcellularLocation>
    <subcellularLocation>
        <location evidence="1">Nucleus</location>
    </subcellularLocation>
</comment>
<evidence type="ECO:0000256" key="1">
    <source>
        <dbReference type="ARBA" id="ARBA00004123"/>
    </source>
</evidence>
<keyword evidence="6" id="KW-0539">Nucleus</keyword>
<feature type="region of interest" description="Disordered" evidence="7">
    <location>
        <begin position="107"/>
        <end position="358"/>
    </location>
</feature>
<dbReference type="Pfam" id="PF09770">
    <property type="entry name" value="PAT1"/>
    <property type="match status" value="1"/>
</dbReference>
<keyword evidence="5" id="KW-0694">RNA-binding</keyword>
<dbReference type="GO" id="GO:0033962">
    <property type="term" value="P:P-body assembly"/>
    <property type="evidence" value="ECO:0007669"/>
    <property type="project" value="TreeGrafter"/>
</dbReference>
<evidence type="ECO:0000256" key="4">
    <source>
        <dbReference type="ARBA" id="ARBA00022490"/>
    </source>
</evidence>
<feature type="region of interest" description="Disordered" evidence="7">
    <location>
        <begin position="1"/>
        <end position="60"/>
    </location>
</feature>
<dbReference type="OrthoDB" id="74835at2759"/>
<feature type="compositionally biased region" description="Low complexity" evidence="7">
    <location>
        <begin position="115"/>
        <end position="126"/>
    </location>
</feature>
<dbReference type="PANTHER" id="PTHR21551">
    <property type="entry name" value="TOPOISOMERASE II-ASSOCIATED PROTEIN PAT1"/>
    <property type="match status" value="1"/>
</dbReference>
<keyword evidence="10" id="KW-1185">Reference proteome</keyword>
<name>A0A6A6XS12_9PLEO</name>
<evidence type="ECO:0000256" key="2">
    <source>
        <dbReference type="ARBA" id="ARBA00004201"/>
    </source>
</evidence>
<dbReference type="GO" id="GO:0005634">
    <property type="term" value="C:nucleus"/>
    <property type="evidence" value="ECO:0007669"/>
    <property type="project" value="UniProtKB-SubCell"/>
</dbReference>
<evidence type="ECO:0000259" key="8">
    <source>
        <dbReference type="Pfam" id="PF09770"/>
    </source>
</evidence>
<protein>
    <recommendedName>
        <fullName evidence="8">mRNA decay factor PAT1 domain-containing protein</fullName>
    </recommendedName>
</protein>
<dbReference type="InterPro" id="IPR039900">
    <property type="entry name" value="Pat1-like"/>
</dbReference>
<comment type="similarity">
    <text evidence="3">Belongs to the PAT1 family.</text>
</comment>
<dbReference type="PANTHER" id="PTHR21551:SF0">
    <property type="entry name" value="PROTEIN ASSOCIATED WITH TOPO II RELATED-1, ISOFORM A"/>
    <property type="match status" value="1"/>
</dbReference>
<feature type="compositionally biased region" description="Acidic residues" evidence="7">
    <location>
        <begin position="41"/>
        <end position="60"/>
    </location>
</feature>
<feature type="region of interest" description="Disordered" evidence="7">
    <location>
        <begin position="467"/>
        <end position="489"/>
    </location>
</feature>